<evidence type="ECO:0000313" key="2">
    <source>
        <dbReference type="EMBL" id="CAH8311639.1"/>
    </source>
</evidence>
<dbReference type="InterPro" id="IPR044679">
    <property type="entry name" value="PWWP2-like"/>
</dbReference>
<dbReference type="PROSITE" id="PS50812">
    <property type="entry name" value="PWWP"/>
    <property type="match status" value="1"/>
</dbReference>
<evidence type="ECO:0000313" key="3">
    <source>
        <dbReference type="Proteomes" id="UP001642260"/>
    </source>
</evidence>
<keyword evidence="3" id="KW-1185">Reference proteome</keyword>
<protein>
    <recommendedName>
        <fullName evidence="1">PWWP domain-containing protein</fullName>
    </recommendedName>
</protein>
<name>A0ABC8J395_ERUVS</name>
<dbReference type="AlphaFoldDB" id="A0ABC8J395"/>
<dbReference type="InterPro" id="IPR000313">
    <property type="entry name" value="PWWP_dom"/>
</dbReference>
<dbReference type="PANTHER" id="PTHR33697">
    <property type="entry name" value="T17B22.17 PROTEIN-RELATED"/>
    <property type="match status" value="1"/>
</dbReference>
<dbReference type="PANTHER" id="PTHR33697:SF8">
    <property type="entry name" value="PWWP DOMAIN-CONTAINING PROTEIN"/>
    <property type="match status" value="1"/>
</dbReference>
<sequence>MEGNDDLNLKAINASVGRLVWVRLRNASWWHVQILLHHHLPDNSPKLGTPIKLLGRDDVNVEWYILEKFKSVKAFRCGEYDSHIDKSKTAVASKASKKKIAKLTRREIAINIALEIENAHLPKQDHPELI</sequence>
<dbReference type="Proteomes" id="UP001642260">
    <property type="component" value="Unassembled WGS sequence"/>
</dbReference>
<organism evidence="2 3">
    <name type="scientific">Eruca vesicaria subsp. sativa</name>
    <name type="common">Garden rocket</name>
    <name type="synonym">Eruca sativa</name>
    <dbReference type="NCBI Taxonomy" id="29727"/>
    <lineage>
        <taxon>Eukaryota</taxon>
        <taxon>Viridiplantae</taxon>
        <taxon>Streptophyta</taxon>
        <taxon>Embryophyta</taxon>
        <taxon>Tracheophyta</taxon>
        <taxon>Spermatophyta</taxon>
        <taxon>Magnoliopsida</taxon>
        <taxon>eudicotyledons</taxon>
        <taxon>Gunneridae</taxon>
        <taxon>Pentapetalae</taxon>
        <taxon>rosids</taxon>
        <taxon>malvids</taxon>
        <taxon>Brassicales</taxon>
        <taxon>Brassicaceae</taxon>
        <taxon>Brassiceae</taxon>
        <taxon>Eruca</taxon>
    </lineage>
</organism>
<proteinExistence type="predicted"/>
<accession>A0ABC8J395</accession>
<gene>
    <name evidence="2" type="ORF">ERUC_LOCUS6009</name>
</gene>
<dbReference type="SUPFAM" id="SSF63748">
    <property type="entry name" value="Tudor/PWWP/MBT"/>
    <property type="match status" value="1"/>
</dbReference>
<dbReference type="Pfam" id="PF00855">
    <property type="entry name" value="PWWP"/>
    <property type="match status" value="1"/>
</dbReference>
<evidence type="ECO:0000259" key="1">
    <source>
        <dbReference type="PROSITE" id="PS50812"/>
    </source>
</evidence>
<dbReference type="Gene3D" id="2.30.30.140">
    <property type="match status" value="1"/>
</dbReference>
<feature type="domain" description="PWWP" evidence="1">
    <location>
        <begin position="16"/>
        <end position="68"/>
    </location>
</feature>
<reference evidence="2 3" key="1">
    <citation type="submission" date="2022-03" db="EMBL/GenBank/DDBJ databases">
        <authorList>
            <person name="Macdonald S."/>
            <person name="Ahmed S."/>
            <person name="Newling K."/>
        </authorList>
    </citation>
    <scope>NUCLEOTIDE SEQUENCE [LARGE SCALE GENOMIC DNA]</scope>
</reference>
<dbReference type="EMBL" id="CAKOAT010073599">
    <property type="protein sequence ID" value="CAH8311639.1"/>
    <property type="molecule type" value="Genomic_DNA"/>
</dbReference>
<comment type="caution">
    <text evidence="2">The sequence shown here is derived from an EMBL/GenBank/DDBJ whole genome shotgun (WGS) entry which is preliminary data.</text>
</comment>